<dbReference type="PANTHER" id="PTHR12419">
    <property type="entry name" value="OTU DOMAIN CONTAINING PROTEIN"/>
    <property type="match status" value="1"/>
</dbReference>
<dbReference type="SUPFAM" id="SSF54001">
    <property type="entry name" value="Cysteine proteinases"/>
    <property type="match status" value="1"/>
</dbReference>
<feature type="domain" description="OTU" evidence="7">
    <location>
        <begin position="24"/>
        <end position="145"/>
    </location>
</feature>
<dbReference type="GO" id="GO:0061578">
    <property type="term" value="F:K63-linked deubiquitinase activity"/>
    <property type="evidence" value="ECO:0007669"/>
    <property type="project" value="TreeGrafter"/>
</dbReference>
<dbReference type="GO" id="GO:0004843">
    <property type="term" value="F:cysteine-type deubiquitinase activity"/>
    <property type="evidence" value="ECO:0007669"/>
    <property type="project" value="UniProtKB-EC"/>
</dbReference>
<feature type="region of interest" description="Disordered" evidence="6">
    <location>
        <begin position="319"/>
        <end position="394"/>
    </location>
</feature>
<dbReference type="GO" id="GO:0006508">
    <property type="term" value="P:proteolysis"/>
    <property type="evidence" value="ECO:0007669"/>
    <property type="project" value="UniProtKB-KW"/>
</dbReference>
<organism evidence="8 9">
    <name type="scientific">Eptatretus burgeri</name>
    <name type="common">Inshore hagfish</name>
    <dbReference type="NCBI Taxonomy" id="7764"/>
    <lineage>
        <taxon>Eukaryota</taxon>
        <taxon>Metazoa</taxon>
        <taxon>Chordata</taxon>
        <taxon>Craniata</taxon>
        <taxon>Vertebrata</taxon>
        <taxon>Cyclostomata</taxon>
        <taxon>Myxini</taxon>
        <taxon>Myxiniformes</taxon>
        <taxon>Myxinidae</taxon>
        <taxon>Eptatretinae</taxon>
        <taxon>Eptatretus</taxon>
    </lineage>
</organism>
<sequence>MYKSKRMLPQQAQSIDEYLSSHGLYRKFIAKDGSCLFRAVAEQVFNTQSLHQDVRRQCVAFLRRNRDKFEAFVEGSFEERLHLLSNTKEWAGEIEINALSIMYSRDFIIYQEPGCPPANVTEHGFRDKVLLCFSNGNHYDSVYSRKFPAVAGICQAVLYELLYEHVFDVKRETLRAAVELYRSRKNNDNSSEEAILENYGGDIESIPFSVMKSLDPFVYRNVEFEVWVASKKEQLESDFTLSTGLHFTEGDQCLVRLEERGERYYPACITEVFSESGPVNVYIEELKGSKCVALKNLKPLSWNPSVPYWSSVPDADHDGGSWLKNKRRDGNRGRDRDSGTRGLPTLPPRMQQLKPPGTRSGMPTQMGFAPQEYGLHEFGSPGHSRTVQPSPGGMPYGRIRPLPCSDPWFRSPVDETLMPEDAAFPALKSSHSFTSTRAVCQPNGSMAPLDGKLDLGHNGDLALMAALQLESSGAGGRTSSHAFPIPTTATARPHGHNATFLLTSMLHNLSPQVTVASMVASPVSAQQGPSESDGSMLQASQPLGPLPISRPKPSGGNGAICGAAGQAGSTALSSSVKTSQALQIPISTLLPQNSSTDVLSDLPSGLPTDVAFSMAPSRTSSLAVGAPLQSPERHTAPGTDPSSGRTDPGVVPFSGAAPLGCIGVLSPSLAGEVGPLAGGDVCGLDGSKSAGLDSGFKTVPKEDVLAMQSSPFPYGSFPLDPLSLYSKDADGRDLPKDQKLVRFFFNYGIRAFSQSRWAASVYQPVPCWPALFPSGLFGVDPTLQTSRYFSPDRGAWSVHSQPSPGFDSRQVDGGADRWTWAAGSVGDNHWPLPREGLCSDGMARGLAGSGRTTMENGGGCLGSETASPHADQWFRGAPQGYGDPAGGYAESGERGKMLGFPGALGPFEPNRAFPMWGSTPERGQQPK</sequence>
<accession>A0A8C4NAA6</accession>
<dbReference type="GeneTree" id="ENSGT00940000159922"/>
<evidence type="ECO:0000313" key="8">
    <source>
        <dbReference type="Ensembl" id="ENSEBUP00000001351.1"/>
    </source>
</evidence>
<feature type="region of interest" description="Disordered" evidence="6">
    <location>
        <begin position="621"/>
        <end position="648"/>
    </location>
</feature>
<dbReference type="Gene3D" id="3.90.70.80">
    <property type="match status" value="1"/>
</dbReference>
<keyword evidence="3" id="KW-0645">Protease</keyword>
<protein>
    <recommendedName>
        <fullName evidence="2">ubiquitinyl hydrolase 1</fullName>
        <ecNumber evidence="2">3.4.19.12</ecNumber>
    </recommendedName>
</protein>
<dbReference type="InterPro" id="IPR038765">
    <property type="entry name" value="Papain-like_cys_pep_sf"/>
</dbReference>
<proteinExistence type="predicted"/>
<evidence type="ECO:0000256" key="1">
    <source>
        <dbReference type="ARBA" id="ARBA00000707"/>
    </source>
</evidence>
<dbReference type="Ensembl" id="ENSEBUT00000001675.1">
    <property type="protein sequence ID" value="ENSEBUP00000001351.1"/>
    <property type="gene ID" value="ENSEBUG00000001162.1"/>
</dbReference>
<keyword evidence="5" id="KW-0378">Hydrolase</keyword>
<feature type="region of interest" description="Disordered" evidence="6">
    <location>
        <begin position="521"/>
        <end position="561"/>
    </location>
</feature>
<evidence type="ECO:0000259" key="7">
    <source>
        <dbReference type="PROSITE" id="PS50802"/>
    </source>
</evidence>
<reference evidence="8" key="2">
    <citation type="submission" date="2025-09" db="UniProtKB">
        <authorList>
            <consortium name="Ensembl"/>
        </authorList>
    </citation>
    <scope>IDENTIFICATION</scope>
</reference>
<dbReference type="InterPro" id="IPR050704">
    <property type="entry name" value="Peptidase_C85-like"/>
</dbReference>
<name>A0A8C4NAA6_EPTBU</name>
<dbReference type="GO" id="GO:0016579">
    <property type="term" value="P:protein deubiquitination"/>
    <property type="evidence" value="ECO:0007669"/>
    <property type="project" value="TreeGrafter"/>
</dbReference>
<dbReference type="AlphaFoldDB" id="A0A8C4NAA6"/>
<reference evidence="8" key="1">
    <citation type="submission" date="2025-08" db="UniProtKB">
        <authorList>
            <consortium name="Ensembl"/>
        </authorList>
    </citation>
    <scope>IDENTIFICATION</scope>
</reference>
<dbReference type="PROSITE" id="PS50802">
    <property type="entry name" value="OTU"/>
    <property type="match status" value="1"/>
</dbReference>
<evidence type="ECO:0000256" key="6">
    <source>
        <dbReference type="SAM" id="MobiDB-lite"/>
    </source>
</evidence>
<keyword evidence="9" id="KW-1185">Reference proteome</keyword>
<feature type="region of interest" description="Disordered" evidence="6">
    <location>
        <begin position="869"/>
        <end position="890"/>
    </location>
</feature>
<feature type="compositionally biased region" description="Basic and acidic residues" evidence="6">
    <location>
        <begin position="328"/>
        <end position="339"/>
    </location>
</feature>
<evidence type="ECO:0000256" key="3">
    <source>
        <dbReference type="ARBA" id="ARBA00022670"/>
    </source>
</evidence>
<dbReference type="Pfam" id="PF02338">
    <property type="entry name" value="OTU"/>
    <property type="match status" value="1"/>
</dbReference>
<dbReference type="InterPro" id="IPR003323">
    <property type="entry name" value="OTU_dom"/>
</dbReference>
<feature type="compositionally biased region" description="Polar residues" evidence="6">
    <location>
        <begin position="523"/>
        <end position="541"/>
    </location>
</feature>
<dbReference type="Proteomes" id="UP000694388">
    <property type="component" value="Unplaced"/>
</dbReference>
<evidence type="ECO:0000256" key="2">
    <source>
        <dbReference type="ARBA" id="ARBA00012759"/>
    </source>
</evidence>
<evidence type="ECO:0000256" key="5">
    <source>
        <dbReference type="ARBA" id="ARBA00022807"/>
    </source>
</evidence>
<comment type="catalytic activity">
    <reaction evidence="1">
        <text>Thiol-dependent hydrolysis of ester, thioester, amide, peptide and isopeptide bonds formed by the C-terminal Gly of ubiquitin (a 76-residue protein attached to proteins as an intracellular targeting signal).</text>
        <dbReference type="EC" id="3.4.19.12"/>
    </reaction>
</comment>
<keyword evidence="4" id="KW-0833">Ubl conjugation pathway</keyword>
<evidence type="ECO:0000256" key="4">
    <source>
        <dbReference type="ARBA" id="ARBA00022786"/>
    </source>
</evidence>
<dbReference type="PANTHER" id="PTHR12419:SF115">
    <property type="entry name" value="PROTEIN OVARIAN TUMOR LOCUS-RELATED"/>
    <property type="match status" value="1"/>
</dbReference>
<keyword evidence="5" id="KW-0788">Thiol protease</keyword>
<dbReference type="EC" id="3.4.19.12" evidence="2"/>
<evidence type="ECO:0000313" key="9">
    <source>
        <dbReference type="Proteomes" id="UP000694388"/>
    </source>
</evidence>